<evidence type="ECO:0000256" key="1">
    <source>
        <dbReference type="ARBA" id="ARBA00005495"/>
    </source>
</evidence>
<feature type="domain" description="CENP-V/GFA" evidence="5">
    <location>
        <begin position="11"/>
        <end position="134"/>
    </location>
</feature>
<comment type="caution">
    <text evidence="6">The sequence shown here is derived from an EMBL/GenBank/DDBJ whole genome shotgun (WGS) entry which is preliminary data.</text>
</comment>
<dbReference type="SUPFAM" id="SSF51316">
    <property type="entry name" value="Mss4-like"/>
    <property type="match status" value="2"/>
</dbReference>
<dbReference type="PANTHER" id="PTHR33337">
    <property type="entry name" value="GFA DOMAIN-CONTAINING PROTEIN"/>
    <property type="match status" value="1"/>
</dbReference>
<reference evidence="6 7" key="1">
    <citation type="submission" date="2023-08" db="EMBL/GenBank/DDBJ databases">
        <title>Black Yeasts Isolated from many extreme environments.</title>
        <authorList>
            <person name="Coleine C."/>
            <person name="Stajich J.E."/>
            <person name="Selbmann L."/>
        </authorList>
    </citation>
    <scope>NUCLEOTIDE SEQUENCE [LARGE SCALE GENOMIC DNA]</scope>
    <source>
        <strain evidence="6 7">CCFEE 5792</strain>
    </source>
</reference>
<dbReference type="GO" id="GO:0016846">
    <property type="term" value="F:carbon-sulfur lyase activity"/>
    <property type="evidence" value="ECO:0007669"/>
    <property type="project" value="InterPro"/>
</dbReference>
<evidence type="ECO:0000259" key="5">
    <source>
        <dbReference type="PROSITE" id="PS51891"/>
    </source>
</evidence>
<dbReference type="AlphaFoldDB" id="A0AAV9MVL7"/>
<keyword evidence="7" id="KW-1185">Reference proteome</keyword>
<dbReference type="PROSITE" id="PS51891">
    <property type="entry name" value="CENP_V_GFA"/>
    <property type="match status" value="2"/>
</dbReference>
<feature type="domain" description="CENP-V/GFA" evidence="5">
    <location>
        <begin position="198"/>
        <end position="323"/>
    </location>
</feature>
<dbReference type="RefSeq" id="XP_064701322.1">
    <property type="nucleotide sequence ID" value="XM_064852615.1"/>
</dbReference>
<dbReference type="Gene3D" id="3.90.1590.10">
    <property type="entry name" value="glutathione-dependent formaldehyde- activating enzyme (gfa)"/>
    <property type="match status" value="2"/>
</dbReference>
<evidence type="ECO:0000313" key="7">
    <source>
        <dbReference type="Proteomes" id="UP001358417"/>
    </source>
</evidence>
<dbReference type="InterPro" id="IPR011057">
    <property type="entry name" value="Mss4-like_sf"/>
</dbReference>
<name>A0AAV9MVL7_9EURO</name>
<evidence type="ECO:0000256" key="2">
    <source>
        <dbReference type="ARBA" id="ARBA00022723"/>
    </source>
</evidence>
<keyword evidence="3" id="KW-0862">Zinc</keyword>
<evidence type="ECO:0000256" key="3">
    <source>
        <dbReference type="ARBA" id="ARBA00022833"/>
    </source>
</evidence>
<dbReference type="GeneID" id="89977234"/>
<evidence type="ECO:0000313" key="6">
    <source>
        <dbReference type="EMBL" id="KAK5045704.1"/>
    </source>
</evidence>
<evidence type="ECO:0000256" key="4">
    <source>
        <dbReference type="ARBA" id="ARBA00023239"/>
    </source>
</evidence>
<organism evidence="6 7">
    <name type="scientific">Exophiala bonariae</name>
    <dbReference type="NCBI Taxonomy" id="1690606"/>
    <lineage>
        <taxon>Eukaryota</taxon>
        <taxon>Fungi</taxon>
        <taxon>Dikarya</taxon>
        <taxon>Ascomycota</taxon>
        <taxon>Pezizomycotina</taxon>
        <taxon>Eurotiomycetes</taxon>
        <taxon>Chaetothyriomycetidae</taxon>
        <taxon>Chaetothyriales</taxon>
        <taxon>Herpotrichiellaceae</taxon>
        <taxon>Exophiala</taxon>
    </lineage>
</organism>
<dbReference type="EMBL" id="JAVRRD010000035">
    <property type="protein sequence ID" value="KAK5045704.1"/>
    <property type="molecule type" value="Genomic_DNA"/>
</dbReference>
<dbReference type="Proteomes" id="UP001358417">
    <property type="component" value="Unassembled WGS sequence"/>
</dbReference>
<dbReference type="GO" id="GO:0046872">
    <property type="term" value="F:metal ion binding"/>
    <property type="evidence" value="ECO:0007669"/>
    <property type="project" value="UniProtKB-KW"/>
</dbReference>
<keyword evidence="4" id="KW-0456">Lyase</keyword>
<dbReference type="InterPro" id="IPR006913">
    <property type="entry name" value="CENP-V/GFA"/>
</dbReference>
<keyword evidence="2" id="KW-0479">Metal-binding</keyword>
<comment type="similarity">
    <text evidence="1">Belongs to the Gfa family.</text>
</comment>
<dbReference type="Pfam" id="PF04828">
    <property type="entry name" value="GFA"/>
    <property type="match status" value="2"/>
</dbReference>
<proteinExistence type="inferred from homology"/>
<accession>A0AAV9MVL7</accession>
<sequence length="360" mass="39513">MASPPSKTVPLTVRCHCEKVSLNVEIPQERFPLESSICHCRSCRHATGQIFTTFANIPTDIPSELLQDDHNNLTTYRSSSTLLRLFCKSCGASIANFDSAYQDEWGLATGCIKFAGDPLGHEGRLNRIQIWLDDVRSDGGAAVWINAGTSVGMDRHWRGRGSGTVSDSDVQDILTGDSSAQESEQAREAPSLGRNNTLDGRCHCGTISFTVSQPDEQHNHGTGKFEASLDACTSCRLVTGFEITSWATVPQDLIKTTASSFNAYLADRSKLNHYKSSQDVSRYFCTKCGATIFYQNHGLATIDIAIGILDPSSNEQARAEDWLLWQKYPKAISYPEDAVDRKLVQGLADGLRLHMGELKG</sequence>
<gene>
    <name evidence="6" type="ORF">LTR84_009073</name>
</gene>
<dbReference type="PANTHER" id="PTHR33337:SF40">
    <property type="entry name" value="CENP-V_GFA DOMAIN-CONTAINING PROTEIN-RELATED"/>
    <property type="match status" value="1"/>
</dbReference>
<protein>
    <recommendedName>
        <fullName evidence="5">CENP-V/GFA domain-containing protein</fullName>
    </recommendedName>
</protein>